<dbReference type="Gene3D" id="1.10.10.10">
    <property type="entry name" value="Winged helix-like DNA-binding domain superfamily/Winged helix DNA-binding domain"/>
    <property type="match status" value="1"/>
</dbReference>
<dbReference type="GO" id="GO:0006355">
    <property type="term" value="P:regulation of DNA-templated transcription"/>
    <property type="evidence" value="ECO:0007669"/>
    <property type="project" value="InterPro"/>
</dbReference>
<comment type="caution">
    <text evidence="1">The sequence shown here is derived from an EMBL/GenBank/DDBJ whole genome shotgun (WGS) entry which is preliminary data.</text>
</comment>
<dbReference type="Proteomes" id="UP000178520">
    <property type="component" value="Unassembled WGS sequence"/>
</dbReference>
<sequence>MKEETGQGETGKSQFTFTPREIVIIQGLADGLSRDEIGRKLGEGIRERSVSYEALSMAERICGHIEASAVCKTVVEAYRQGRVTANNLPSDPDPALSEVEFMTLAMTAEGCKSGEVARKIGESPSYLLVHRKSIIRKLGVGTLYRVALWYADKLKQRGLL</sequence>
<dbReference type="InterPro" id="IPR036388">
    <property type="entry name" value="WH-like_DNA-bd_sf"/>
</dbReference>
<dbReference type="GO" id="GO:0003677">
    <property type="term" value="F:DNA binding"/>
    <property type="evidence" value="ECO:0007669"/>
    <property type="project" value="InterPro"/>
</dbReference>
<gene>
    <name evidence="1" type="ORF">A2735_02555</name>
</gene>
<evidence type="ECO:0000313" key="1">
    <source>
        <dbReference type="EMBL" id="OGM98392.1"/>
    </source>
</evidence>
<dbReference type="SUPFAM" id="SSF46894">
    <property type="entry name" value="C-terminal effector domain of the bipartite response regulators"/>
    <property type="match status" value="1"/>
</dbReference>
<dbReference type="EMBL" id="MGJA01000001">
    <property type="protein sequence ID" value="OGM98392.1"/>
    <property type="molecule type" value="Genomic_DNA"/>
</dbReference>
<organism evidence="1 2">
    <name type="scientific">Candidatus Yanofskybacteria bacterium RIFCSPHIGHO2_01_FULL_41_21</name>
    <dbReference type="NCBI Taxonomy" id="1802660"/>
    <lineage>
        <taxon>Bacteria</taxon>
        <taxon>Candidatus Yanofskyibacteriota</taxon>
    </lineage>
</organism>
<name>A0A1F8EC60_9BACT</name>
<dbReference type="InterPro" id="IPR016032">
    <property type="entry name" value="Sig_transdc_resp-reg_C-effctor"/>
</dbReference>
<proteinExistence type="predicted"/>
<dbReference type="STRING" id="1802660.A2735_02555"/>
<protein>
    <submittedName>
        <fullName evidence="1">Uncharacterized protein</fullName>
    </submittedName>
</protein>
<reference evidence="1 2" key="1">
    <citation type="journal article" date="2016" name="Nat. Commun.">
        <title>Thousands of microbial genomes shed light on interconnected biogeochemical processes in an aquifer system.</title>
        <authorList>
            <person name="Anantharaman K."/>
            <person name="Brown C.T."/>
            <person name="Hug L.A."/>
            <person name="Sharon I."/>
            <person name="Castelle C.J."/>
            <person name="Probst A.J."/>
            <person name="Thomas B.C."/>
            <person name="Singh A."/>
            <person name="Wilkins M.J."/>
            <person name="Karaoz U."/>
            <person name="Brodie E.L."/>
            <person name="Williams K.H."/>
            <person name="Hubbard S.S."/>
            <person name="Banfield J.F."/>
        </authorList>
    </citation>
    <scope>NUCLEOTIDE SEQUENCE [LARGE SCALE GENOMIC DNA]</scope>
</reference>
<evidence type="ECO:0000313" key="2">
    <source>
        <dbReference type="Proteomes" id="UP000178520"/>
    </source>
</evidence>
<accession>A0A1F8EC60</accession>
<dbReference type="AlphaFoldDB" id="A0A1F8EC60"/>